<dbReference type="Proteomes" id="UP001281147">
    <property type="component" value="Unassembled WGS sequence"/>
</dbReference>
<protein>
    <submittedName>
        <fullName evidence="1">Uncharacterized protein</fullName>
    </submittedName>
</protein>
<proteinExistence type="predicted"/>
<organism evidence="1 2">
    <name type="scientific">Vermiconidia calcicola</name>
    <dbReference type="NCBI Taxonomy" id="1690605"/>
    <lineage>
        <taxon>Eukaryota</taxon>
        <taxon>Fungi</taxon>
        <taxon>Dikarya</taxon>
        <taxon>Ascomycota</taxon>
        <taxon>Pezizomycotina</taxon>
        <taxon>Dothideomycetes</taxon>
        <taxon>Dothideomycetidae</taxon>
        <taxon>Mycosphaerellales</taxon>
        <taxon>Extremaceae</taxon>
        <taxon>Vermiconidia</taxon>
    </lineage>
</organism>
<accession>A0ACC3MWL1</accession>
<dbReference type="EMBL" id="JAUTXU010000130">
    <property type="protein sequence ID" value="KAK3705347.1"/>
    <property type="molecule type" value="Genomic_DNA"/>
</dbReference>
<gene>
    <name evidence="1" type="ORF">LTR37_013320</name>
</gene>
<reference evidence="1" key="1">
    <citation type="submission" date="2023-07" db="EMBL/GenBank/DDBJ databases">
        <title>Black Yeasts Isolated from many extreme environments.</title>
        <authorList>
            <person name="Coleine C."/>
            <person name="Stajich J.E."/>
            <person name="Selbmann L."/>
        </authorList>
    </citation>
    <scope>NUCLEOTIDE SEQUENCE</scope>
    <source>
        <strain evidence="1">CCFEE 5714</strain>
    </source>
</reference>
<evidence type="ECO:0000313" key="2">
    <source>
        <dbReference type="Proteomes" id="UP001281147"/>
    </source>
</evidence>
<evidence type="ECO:0000313" key="1">
    <source>
        <dbReference type="EMBL" id="KAK3705347.1"/>
    </source>
</evidence>
<comment type="caution">
    <text evidence="1">The sequence shown here is derived from an EMBL/GenBank/DDBJ whole genome shotgun (WGS) entry which is preliminary data.</text>
</comment>
<keyword evidence="2" id="KW-1185">Reference proteome</keyword>
<sequence length="459" mass="50370">MASAERPSFKRRRISSSATDMQSTIQQPGSIKINVAGAYIIDHEVEDSSHGSNTSSPTASQEGEEQSYQHHNRDIRLPNHTSIVSHVAADIGGSLAKVVYFSRENGNPEAGGRLNFLSFETDKIDDCIEYLRHLQSKYQQANGATKAAELMVMATGGGAFKFYDRIKERLGVDVRREDEMECLIMGLDFFITEIPTEVFTYNDADPDNAVEYQEPRSEVYPYLLVNIGSGVSMIKVSGPSQYERIGGTSLGGGTLWGLLSLLTGARNFDDMLAMADKGDNSAVDLLVGDIYGEGMGYEKIGLSERTIASSFGKVLKRKREAERSAEDGGDLSNGDASHSPDPPAAPADDKAANLVGGGRMFKPEDISRSLLYAISNNIGQIAYLQSEKHNLQRIYFGGSFIRGHQQTIHTLSFAIKFWSKGLKQAYFLRHEGYLGAVGAFIKRRPPNWGRRGSVELVDV</sequence>
<name>A0ACC3MWL1_9PEZI</name>